<dbReference type="Proteomes" id="UP000505325">
    <property type="component" value="Chromosome"/>
</dbReference>
<gene>
    <name evidence="2" type="ORF">PMPD1_3319</name>
</gene>
<feature type="compositionally biased region" description="Polar residues" evidence="1">
    <location>
        <begin position="124"/>
        <end position="134"/>
    </location>
</feature>
<name>A0A6M8UMU6_9GAMM</name>
<evidence type="ECO:0000256" key="1">
    <source>
        <dbReference type="SAM" id="MobiDB-lite"/>
    </source>
</evidence>
<feature type="region of interest" description="Disordered" evidence="1">
    <location>
        <begin position="104"/>
        <end position="135"/>
    </location>
</feature>
<sequence>MRIPPSGALAFHQAVAQSDTETIQQLRQQGYRPVALDAQGDSPLDALEKRHDIDAATRVKLHQSLLASLNTTAPPGYTKPEAFHGSPWGFEILRSGILKGGVNDRKGGSQSLEGQVFFSDRTKQSPNDTETRPNLRSKPRVYAKGMGAKITTVETRSQIYQLAKAINRTSLSSDAAALMVKTGDDLPEAVYQSLMLRLSANNLSLTKETLESVAAQLIPTDIKVIDNSLTLSTPQSTELIRTALQRIEQEMVNGKMPYLNLLNNGATVPLVFGFSKINNLKTHQISPLTKHINRFSYQSEDHPLTGSANGGKLKEIEVRSLADLATLTLACQAQGITLPTDALIRINPTPREKKEHGSKAHYLDASAIERFRHALRDPEREDITSLSIDELQALNQRWREKVESGSLPIA</sequence>
<organism evidence="2 3">
    <name type="scientific">Paramixta manurensis</name>
    <dbReference type="NCBI Taxonomy" id="2740817"/>
    <lineage>
        <taxon>Bacteria</taxon>
        <taxon>Pseudomonadati</taxon>
        <taxon>Pseudomonadota</taxon>
        <taxon>Gammaproteobacteria</taxon>
        <taxon>Enterobacterales</taxon>
        <taxon>Erwiniaceae</taxon>
        <taxon>Paramixta</taxon>
    </lineage>
</organism>
<keyword evidence="3" id="KW-1185">Reference proteome</keyword>
<protein>
    <submittedName>
        <fullName evidence="2">Uncharacterized protein</fullName>
    </submittedName>
</protein>
<proteinExistence type="predicted"/>
<evidence type="ECO:0000313" key="2">
    <source>
        <dbReference type="EMBL" id="QKJ88242.1"/>
    </source>
</evidence>
<dbReference type="AlphaFoldDB" id="A0A6M8UMU6"/>
<dbReference type="EMBL" id="CP054212">
    <property type="protein sequence ID" value="QKJ88242.1"/>
    <property type="molecule type" value="Genomic_DNA"/>
</dbReference>
<evidence type="ECO:0000313" key="3">
    <source>
        <dbReference type="Proteomes" id="UP000505325"/>
    </source>
</evidence>
<dbReference type="RefSeq" id="WP_173635126.1">
    <property type="nucleotide sequence ID" value="NZ_CP054212.1"/>
</dbReference>
<reference evidence="2 3" key="1">
    <citation type="submission" date="2020-06" db="EMBL/GenBank/DDBJ databases">
        <title>Genome sequence of Paramixta manurensis strain PD-1.</title>
        <authorList>
            <person name="Lee C.W."/>
            <person name="Kim J."/>
        </authorList>
    </citation>
    <scope>NUCLEOTIDE SEQUENCE [LARGE SCALE GENOMIC DNA]</scope>
    <source>
        <strain evidence="2 3">PD-1</strain>
    </source>
</reference>
<dbReference type="KEGG" id="pmak:PMPD1_3319"/>
<accession>A0A6M8UMU6</accession>